<keyword evidence="1" id="KW-0812">Transmembrane</keyword>
<reference evidence="2 3" key="1">
    <citation type="submission" date="2019-10" db="EMBL/GenBank/DDBJ databases">
        <title>Epibacterium sp. nov., isolated from seawater.</title>
        <authorList>
            <person name="Zhang X."/>
            <person name="Li N."/>
        </authorList>
    </citation>
    <scope>NUCLEOTIDE SEQUENCE [LARGE SCALE GENOMIC DNA]</scope>
    <source>
        <strain evidence="2 3">SM1979</strain>
    </source>
</reference>
<name>A0A843YN06_9RHOB</name>
<protein>
    <submittedName>
        <fullName evidence="2">Uncharacterized protein</fullName>
    </submittedName>
</protein>
<feature type="transmembrane region" description="Helical" evidence="1">
    <location>
        <begin position="96"/>
        <end position="120"/>
    </location>
</feature>
<accession>A0A843YN06</accession>
<evidence type="ECO:0000313" key="3">
    <source>
        <dbReference type="Proteomes" id="UP000444174"/>
    </source>
</evidence>
<evidence type="ECO:0000313" key="2">
    <source>
        <dbReference type="EMBL" id="MQQ10612.1"/>
    </source>
</evidence>
<gene>
    <name evidence="2" type="ORF">GFB49_19335</name>
</gene>
<keyword evidence="1" id="KW-1133">Transmembrane helix</keyword>
<organism evidence="2 3">
    <name type="scientific">Tritonibacter litoralis</name>
    <dbReference type="NCBI Taxonomy" id="2662264"/>
    <lineage>
        <taxon>Bacteria</taxon>
        <taxon>Pseudomonadati</taxon>
        <taxon>Pseudomonadota</taxon>
        <taxon>Alphaproteobacteria</taxon>
        <taxon>Rhodobacterales</taxon>
        <taxon>Paracoccaceae</taxon>
        <taxon>Tritonibacter</taxon>
    </lineage>
</organism>
<sequence>MGIPVKLLFGTAFLFVCLVALAVLNERILPLFGGDRDLAARVMKVVFALFGGVAVGLAQPFFWQKAIASVQARVRQGGSESGFAQWLLRPELKDQFATLGWIALLLALIATALVAGLIWAGRE</sequence>
<feature type="transmembrane region" description="Helical" evidence="1">
    <location>
        <begin position="38"/>
        <end position="63"/>
    </location>
</feature>
<dbReference type="EMBL" id="WIBF01000019">
    <property type="protein sequence ID" value="MQQ10612.1"/>
    <property type="molecule type" value="Genomic_DNA"/>
</dbReference>
<proteinExistence type="predicted"/>
<dbReference type="RefSeq" id="WP_194269417.1">
    <property type="nucleotide sequence ID" value="NZ_WIBF01000019.1"/>
</dbReference>
<dbReference type="AlphaFoldDB" id="A0A843YN06"/>
<evidence type="ECO:0000256" key="1">
    <source>
        <dbReference type="SAM" id="Phobius"/>
    </source>
</evidence>
<comment type="caution">
    <text evidence="2">The sequence shown here is derived from an EMBL/GenBank/DDBJ whole genome shotgun (WGS) entry which is preliminary data.</text>
</comment>
<keyword evidence="1" id="KW-0472">Membrane</keyword>
<keyword evidence="3" id="KW-1185">Reference proteome</keyword>
<dbReference type="Proteomes" id="UP000444174">
    <property type="component" value="Unassembled WGS sequence"/>
</dbReference>